<organism evidence="2">
    <name type="scientific">Hexamita inflata</name>
    <dbReference type="NCBI Taxonomy" id="28002"/>
    <lineage>
        <taxon>Eukaryota</taxon>
        <taxon>Metamonada</taxon>
        <taxon>Diplomonadida</taxon>
        <taxon>Hexamitidae</taxon>
        <taxon>Hexamitinae</taxon>
        <taxon>Hexamita</taxon>
    </lineage>
</organism>
<feature type="compositionally biased region" description="Polar residues" evidence="1">
    <location>
        <begin position="31"/>
        <end position="43"/>
    </location>
</feature>
<reference evidence="3 4" key="2">
    <citation type="submission" date="2024-07" db="EMBL/GenBank/DDBJ databases">
        <authorList>
            <person name="Akdeniz Z."/>
        </authorList>
    </citation>
    <scope>NUCLEOTIDE SEQUENCE [LARGE SCALE GENOMIC DNA]</scope>
</reference>
<sequence length="151" mass="17104">MSNNQQQQDTESSSSINIEISRSSNTDNEPHAQSDNINTSNPQGLCKISFICNDGTSKMEEYDLREQNSDSSPLSDEVDNYLVVNPDNFKPTKMERTEDILKEFILELTEIISMIKNSKCYSPNQKIIELNQHLPCPKSVPRSEKVLNSTC</sequence>
<dbReference type="EMBL" id="CATOUU010000062">
    <property type="protein sequence ID" value="CAI9915046.1"/>
    <property type="molecule type" value="Genomic_DNA"/>
</dbReference>
<feature type="region of interest" description="Disordered" evidence="1">
    <location>
        <begin position="1"/>
        <end position="45"/>
    </location>
</feature>
<reference evidence="2" key="1">
    <citation type="submission" date="2023-06" db="EMBL/GenBank/DDBJ databases">
        <authorList>
            <person name="Kurt Z."/>
        </authorList>
    </citation>
    <scope>NUCLEOTIDE SEQUENCE</scope>
</reference>
<evidence type="ECO:0000313" key="3">
    <source>
        <dbReference type="EMBL" id="CAL6025890.1"/>
    </source>
</evidence>
<protein>
    <submittedName>
        <fullName evidence="3">Hypothetical_protein</fullName>
    </submittedName>
</protein>
<dbReference type="Proteomes" id="UP001642409">
    <property type="component" value="Unassembled WGS sequence"/>
</dbReference>
<dbReference type="AlphaFoldDB" id="A0AA86N9A0"/>
<feature type="compositionally biased region" description="Low complexity" evidence="1">
    <location>
        <begin position="11"/>
        <end position="25"/>
    </location>
</feature>
<comment type="caution">
    <text evidence="2">The sequence shown here is derived from an EMBL/GenBank/DDBJ whole genome shotgun (WGS) entry which is preliminary data.</text>
</comment>
<accession>A0AA86N9A0</accession>
<keyword evidence="4" id="KW-1185">Reference proteome</keyword>
<evidence type="ECO:0000313" key="4">
    <source>
        <dbReference type="Proteomes" id="UP001642409"/>
    </source>
</evidence>
<proteinExistence type="predicted"/>
<evidence type="ECO:0000313" key="2">
    <source>
        <dbReference type="EMBL" id="CAI9915046.1"/>
    </source>
</evidence>
<evidence type="ECO:0000256" key="1">
    <source>
        <dbReference type="SAM" id="MobiDB-lite"/>
    </source>
</evidence>
<name>A0AA86N9A0_9EUKA</name>
<gene>
    <name evidence="2" type="ORF">HINF_LOCUS2691</name>
    <name evidence="3" type="ORF">HINF_LOCUS30584</name>
</gene>
<dbReference type="EMBL" id="CAXDID020000100">
    <property type="protein sequence ID" value="CAL6025890.1"/>
    <property type="molecule type" value="Genomic_DNA"/>
</dbReference>
<feature type="compositionally biased region" description="Polar residues" evidence="1">
    <location>
        <begin position="1"/>
        <end position="10"/>
    </location>
</feature>